<keyword evidence="1 8" id="KW-0813">Transport</keyword>
<evidence type="ECO:0000256" key="5">
    <source>
        <dbReference type="ARBA" id="ARBA00023065"/>
    </source>
</evidence>
<feature type="transmembrane region" description="Helical" evidence="8">
    <location>
        <begin position="12"/>
        <end position="35"/>
    </location>
</feature>
<comment type="similarity">
    <text evidence="8">Belongs to the MntP (TC 9.B.29) family.</text>
</comment>
<gene>
    <name evidence="8" type="primary">mntP</name>
    <name evidence="9" type="ORF">J5A65_14890</name>
</gene>
<evidence type="ECO:0000313" key="10">
    <source>
        <dbReference type="Proteomes" id="UP000678513"/>
    </source>
</evidence>
<comment type="function">
    <text evidence="8">Probably functions as a manganese efflux pump.</text>
</comment>
<accession>A0ABX7Y518</accession>
<evidence type="ECO:0000313" key="9">
    <source>
        <dbReference type="EMBL" id="QUC08162.1"/>
    </source>
</evidence>
<keyword evidence="7 8" id="KW-0464">Manganese</keyword>
<dbReference type="InterPro" id="IPR022929">
    <property type="entry name" value="Put_MntP"/>
</dbReference>
<dbReference type="EMBL" id="CP072384">
    <property type="protein sequence ID" value="QUC08162.1"/>
    <property type="molecule type" value="Genomic_DNA"/>
</dbReference>
<keyword evidence="10" id="KW-1185">Reference proteome</keyword>
<feature type="transmembrane region" description="Helical" evidence="8">
    <location>
        <begin position="179"/>
        <end position="200"/>
    </location>
</feature>
<comment type="subcellular location">
    <subcellularLocation>
        <location evidence="8">Cell membrane</location>
        <topology evidence="8">Multi-pass membrane protein</topology>
    </subcellularLocation>
</comment>
<keyword evidence="6 8" id="KW-0472">Membrane</keyword>
<feature type="transmembrane region" description="Helical" evidence="8">
    <location>
        <begin position="81"/>
        <end position="97"/>
    </location>
</feature>
<evidence type="ECO:0000256" key="3">
    <source>
        <dbReference type="ARBA" id="ARBA00022692"/>
    </source>
</evidence>
<dbReference type="Proteomes" id="UP000678513">
    <property type="component" value="Chromosome"/>
</dbReference>
<keyword evidence="5 8" id="KW-0406">Ion transport</keyword>
<feature type="transmembrane region" description="Helical" evidence="8">
    <location>
        <begin position="47"/>
        <end position="69"/>
    </location>
</feature>
<feature type="transmembrane region" description="Helical" evidence="8">
    <location>
        <begin position="144"/>
        <end position="167"/>
    </location>
</feature>
<evidence type="ECO:0000256" key="1">
    <source>
        <dbReference type="ARBA" id="ARBA00022448"/>
    </source>
</evidence>
<keyword evidence="3 8" id="KW-0812">Transmembrane</keyword>
<proteinExistence type="inferred from homology"/>
<organism evidence="9 10">
    <name type="scientific">Arachnia rubra</name>
    <dbReference type="NCBI Taxonomy" id="1547448"/>
    <lineage>
        <taxon>Bacteria</taxon>
        <taxon>Bacillati</taxon>
        <taxon>Actinomycetota</taxon>
        <taxon>Actinomycetes</taxon>
        <taxon>Propionibacteriales</taxon>
        <taxon>Propionibacteriaceae</taxon>
        <taxon>Arachnia</taxon>
    </lineage>
</organism>
<evidence type="ECO:0000256" key="2">
    <source>
        <dbReference type="ARBA" id="ARBA00022475"/>
    </source>
</evidence>
<keyword evidence="2 8" id="KW-1003">Cell membrane</keyword>
<evidence type="ECO:0000256" key="4">
    <source>
        <dbReference type="ARBA" id="ARBA00022989"/>
    </source>
</evidence>
<sequence length="201" mass="21666">MILNKKSGRRLMSLWSIWMIGLGVSADAFAASLTSGLKMGRFNYRHALAIALTFAGFQAAMPLFGWLLAANFTSVLDPYDHWIAFLLLIGIGGKMTWEAFQAEDEEDDEHRGRLNLRRLLILGVATSIDAAAVGVSFAMLEVSILHAILCIGLVTLATSFAAVGIGHRIGVKFRKPAEFLGGAVLIIIGVRILLQGLGLLA</sequence>
<name>A0ABX7Y518_9ACTN</name>
<dbReference type="PANTHER" id="PTHR35529">
    <property type="entry name" value="MANGANESE EFFLUX PUMP MNTP-RELATED"/>
    <property type="match status" value="1"/>
</dbReference>
<dbReference type="HAMAP" id="MF_01521">
    <property type="entry name" value="MntP_pump"/>
    <property type="match status" value="1"/>
</dbReference>
<reference evidence="9 10" key="1">
    <citation type="submission" date="2021-03" db="EMBL/GenBank/DDBJ databases">
        <title>Human Oral Microbial Genomes.</title>
        <authorList>
            <person name="Johnston C.D."/>
            <person name="Chen T."/>
            <person name="Dewhirst F.E."/>
        </authorList>
    </citation>
    <scope>NUCLEOTIDE SEQUENCE [LARGE SCALE GENOMIC DNA]</scope>
    <source>
        <strain evidence="9 10">DSMZ 100122</strain>
    </source>
</reference>
<dbReference type="PANTHER" id="PTHR35529:SF1">
    <property type="entry name" value="MANGANESE EFFLUX PUMP MNTP-RELATED"/>
    <property type="match status" value="1"/>
</dbReference>
<evidence type="ECO:0000256" key="8">
    <source>
        <dbReference type="HAMAP-Rule" id="MF_01521"/>
    </source>
</evidence>
<protein>
    <recommendedName>
        <fullName evidence="8">Putative manganese efflux pump MntP</fullName>
    </recommendedName>
</protein>
<keyword evidence="4 8" id="KW-1133">Transmembrane helix</keyword>
<dbReference type="InterPro" id="IPR003810">
    <property type="entry name" value="Mntp/YtaF"/>
</dbReference>
<feature type="transmembrane region" description="Helical" evidence="8">
    <location>
        <begin position="118"/>
        <end position="138"/>
    </location>
</feature>
<evidence type="ECO:0000256" key="7">
    <source>
        <dbReference type="ARBA" id="ARBA00023211"/>
    </source>
</evidence>
<dbReference type="Pfam" id="PF02659">
    <property type="entry name" value="Mntp"/>
    <property type="match status" value="1"/>
</dbReference>
<evidence type="ECO:0000256" key="6">
    <source>
        <dbReference type="ARBA" id="ARBA00023136"/>
    </source>
</evidence>